<dbReference type="AlphaFoldDB" id="A0A8K0CDI9"/>
<keyword evidence="9 12" id="KW-0333">Golgi apparatus</keyword>
<gene>
    <name evidence="15" type="ORF">ILUMI_22630</name>
</gene>
<feature type="transmembrane region" description="Helical" evidence="12">
    <location>
        <begin position="12"/>
        <end position="32"/>
    </location>
</feature>
<dbReference type="SUPFAM" id="SSF53756">
    <property type="entry name" value="UDP-Glycosyltransferase/glycogen phosphorylase"/>
    <property type="match status" value="1"/>
</dbReference>
<evidence type="ECO:0000256" key="12">
    <source>
        <dbReference type="RuleBase" id="RU003832"/>
    </source>
</evidence>
<feature type="domain" description="Fucosyltransferase C-terminal" evidence="13">
    <location>
        <begin position="226"/>
        <end position="404"/>
    </location>
</feature>
<dbReference type="Proteomes" id="UP000801492">
    <property type="component" value="Unassembled WGS sequence"/>
</dbReference>
<evidence type="ECO:0000256" key="3">
    <source>
        <dbReference type="ARBA" id="ARBA00008919"/>
    </source>
</evidence>
<accession>A0A8K0CDI9</accession>
<protein>
    <recommendedName>
        <fullName evidence="12">Fucosyltransferase</fullName>
        <ecNumber evidence="12">2.4.1.-</ecNumber>
    </recommendedName>
</protein>
<evidence type="ECO:0000313" key="15">
    <source>
        <dbReference type="EMBL" id="KAF2883566.1"/>
    </source>
</evidence>
<evidence type="ECO:0000256" key="5">
    <source>
        <dbReference type="ARBA" id="ARBA00022679"/>
    </source>
</evidence>
<evidence type="ECO:0000256" key="4">
    <source>
        <dbReference type="ARBA" id="ARBA00022676"/>
    </source>
</evidence>
<comment type="similarity">
    <text evidence="3 12">Belongs to the glycosyltransferase 10 family.</text>
</comment>
<evidence type="ECO:0000256" key="10">
    <source>
        <dbReference type="ARBA" id="ARBA00023136"/>
    </source>
</evidence>
<keyword evidence="16" id="KW-1185">Reference proteome</keyword>
<evidence type="ECO:0000256" key="11">
    <source>
        <dbReference type="ARBA" id="ARBA00023180"/>
    </source>
</evidence>
<evidence type="ECO:0000256" key="6">
    <source>
        <dbReference type="ARBA" id="ARBA00022692"/>
    </source>
</evidence>
<keyword evidence="8 12" id="KW-1133">Transmembrane helix</keyword>
<comment type="subcellular location">
    <subcellularLocation>
        <location evidence="1 12">Golgi apparatus</location>
        <location evidence="1 12">Golgi stack membrane</location>
        <topology evidence="1 12">Single-pass type II membrane protein</topology>
    </subcellularLocation>
</comment>
<organism evidence="15 16">
    <name type="scientific">Ignelater luminosus</name>
    <name type="common">Cucubano</name>
    <name type="synonym">Pyrophorus luminosus</name>
    <dbReference type="NCBI Taxonomy" id="2038154"/>
    <lineage>
        <taxon>Eukaryota</taxon>
        <taxon>Metazoa</taxon>
        <taxon>Ecdysozoa</taxon>
        <taxon>Arthropoda</taxon>
        <taxon>Hexapoda</taxon>
        <taxon>Insecta</taxon>
        <taxon>Pterygota</taxon>
        <taxon>Neoptera</taxon>
        <taxon>Endopterygota</taxon>
        <taxon>Coleoptera</taxon>
        <taxon>Polyphaga</taxon>
        <taxon>Elateriformia</taxon>
        <taxon>Elateroidea</taxon>
        <taxon>Elateridae</taxon>
        <taxon>Agrypninae</taxon>
        <taxon>Pyrophorini</taxon>
        <taxon>Ignelater</taxon>
    </lineage>
</organism>
<comment type="pathway">
    <text evidence="2">Protein modification; protein glycosylation.</text>
</comment>
<evidence type="ECO:0000256" key="7">
    <source>
        <dbReference type="ARBA" id="ARBA00022968"/>
    </source>
</evidence>
<keyword evidence="6 12" id="KW-0812">Transmembrane</keyword>
<evidence type="ECO:0000313" key="16">
    <source>
        <dbReference type="Proteomes" id="UP000801492"/>
    </source>
</evidence>
<dbReference type="EC" id="2.4.1.-" evidence="12"/>
<evidence type="ECO:0000256" key="1">
    <source>
        <dbReference type="ARBA" id="ARBA00004447"/>
    </source>
</evidence>
<keyword evidence="11" id="KW-0325">Glycoprotein</keyword>
<dbReference type="Pfam" id="PF17039">
    <property type="entry name" value="Glyco_tran_10_N"/>
    <property type="match status" value="1"/>
</dbReference>
<keyword evidence="10 12" id="KW-0472">Membrane</keyword>
<evidence type="ECO:0000256" key="9">
    <source>
        <dbReference type="ARBA" id="ARBA00023034"/>
    </source>
</evidence>
<evidence type="ECO:0000256" key="8">
    <source>
        <dbReference type="ARBA" id="ARBA00022989"/>
    </source>
</evidence>
<dbReference type="GO" id="GO:0032580">
    <property type="term" value="C:Golgi cisterna membrane"/>
    <property type="evidence" value="ECO:0007669"/>
    <property type="project" value="UniProtKB-SubCell"/>
</dbReference>
<dbReference type="PANTHER" id="PTHR48438:SF1">
    <property type="entry name" value="ALPHA-(1,3)-FUCOSYLTRANSFERASE C-RELATED"/>
    <property type="match status" value="1"/>
</dbReference>
<dbReference type="PANTHER" id="PTHR48438">
    <property type="entry name" value="ALPHA-(1,3)-FUCOSYLTRANSFERASE C-RELATED"/>
    <property type="match status" value="1"/>
</dbReference>
<dbReference type="EMBL" id="VTPC01090355">
    <property type="protein sequence ID" value="KAF2883566.1"/>
    <property type="molecule type" value="Genomic_DNA"/>
</dbReference>
<reference evidence="15" key="1">
    <citation type="submission" date="2019-08" db="EMBL/GenBank/DDBJ databases">
        <title>The genome of the North American firefly Photinus pyralis.</title>
        <authorList>
            <consortium name="Photinus pyralis genome working group"/>
            <person name="Fallon T.R."/>
            <person name="Sander Lower S.E."/>
            <person name="Weng J.-K."/>
        </authorList>
    </citation>
    <scope>NUCLEOTIDE SEQUENCE</scope>
    <source>
        <strain evidence="15">TRF0915ILg1</strain>
        <tissue evidence="15">Whole body</tissue>
    </source>
</reference>
<dbReference type="InterPro" id="IPR055270">
    <property type="entry name" value="Glyco_tran_10_C"/>
</dbReference>
<dbReference type="OrthoDB" id="427096at2759"/>
<dbReference type="InterPro" id="IPR001503">
    <property type="entry name" value="Glyco_trans_10"/>
</dbReference>
<keyword evidence="7" id="KW-0735">Signal-anchor</keyword>
<dbReference type="FunFam" id="3.40.50.11660:FF:000002">
    <property type="entry name" value="Alpha-(1,3)-fucosyltransferase"/>
    <property type="match status" value="1"/>
</dbReference>
<feature type="domain" description="Fucosyltransferase N-terminal" evidence="14">
    <location>
        <begin position="96"/>
        <end position="201"/>
    </location>
</feature>
<dbReference type="UniPathway" id="UPA00378"/>
<dbReference type="InterPro" id="IPR031481">
    <property type="entry name" value="Glyco_tran_10_N"/>
</dbReference>
<comment type="caution">
    <text evidence="15">The sequence shown here is derived from an EMBL/GenBank/DDBJ whole genome shotgun (WGS) entry which is preliminary data.</text>
</comment>
<dbReference type="GO" id="GO:0008417">
    <property type="term" value="F:fucosyltransferase activity"/>
    <property type="evidence" value="ECO:0007669"/>
    <property type="project" value="InterPro"/>
</dbReference>
<proteinExistence type="inferred from homology"/>
<dbReference type="Pfam" id="PF00852">
    <property type="entry name" value="Glyco_transf_10"/>
    <property type="match status" value="1"/>
</dbReference>
<sequence>MLCIKTKPHKRKTFLIVFIFSIFSTIIMYIFYLKEGHKQVREIFTKSFEHHHEGDEYYKHGRWRNLSKQQIAKFSELGKILFLEKEYPKINTSDKNYTILVWIYGPAVHGRHIQRYTNTSFDPFEECSVKNCRITYKDEDLEIADLVLFQMLFMLGAYQLPQENRNPNQIWTFVTEESPLYTFLQFSHYRPMDSDIPMPYGRTVALKKEEKNKKFNFEEWNKRKRQDALLVNVNSFCREANNRWEYVNQLQKYITVHRYGWCGRYRCPGYVGKECLAASRYKFYLAFENSNCDEYITEKLWWNSFETRSVPIIMGTTPEILNQILPPHSYIHVNDYVNPKDLANYIIHLNNTPSELEKYLEWRNHFKTINEHGMFQSKSPHYCRVCEALNYNNKKKKVYENLNKSWFKNQCQKGWTTFFGVNLVLK</sequence>
<dbReference type="Gene3D" id="3.40.50.11660">
    <property type="entry name" value="Glycosyl transferase family 10, C-terminal domain"/>
    <property type="match status" value="1"/>
</dbReference>
<dbReference type="InterPro" id="IPR038577">
    <property type="entry name" value="GT10-like_C_sf"/>
</dbReference>
<evidence type="ECO:0000256" key="2">
    <source>
        <dbReference type="ARBA" id="ARBA00004922"/>
    </source>
</evidence>
<evidence type="ECO:0000259" key="13">
    <source>
        <dbReference type="Pfam" id="PF00852"/>
    </source>
</evidence>
<evidence type="ECO:0000259" key="14">
    <source>
        <dbReference type="Pfam" id="PF17039"/>
    </source>
</evidence>
<name>A0A8K0CDI9_IGNLU</name>
<keyword evidence="5 12" id="KW-0808">Transferase</keyword>
<keyword evidence="4 12" id="KW-0328">Glycosyltransferase</keyword>